<dbReference type="GO" id="GO:0006047">
    <property type="term" value="P:UDP-N-acetylglucosamine metabolic process"/>
    <property type="evidence" value="ECO:0007669"/>
    <property type="project" value="InterPro"/>
</dbReference>
<dbReference type="EC" id="5.1.3.14" evidence="2"/>
<dbReference type="AlphaFoldDB" id="A0A0S3QVA6"/>
<dbReference type="PANTHER" id="PTHR43174:SF3">
    <property type="entry name" value="UDP-N-ACETYLGLUCOSAMINE 2-EPIMERASE"/>
    <property type="match status" value="1"/>
</dbReference>
<feature type="domain" description="UDP-N-acetylglucosamine 2-epimerase" evidence="1">
    <location>
        <begin position="25"/>
        <end position="374"/>
    </location>
</feature>
<name>A0A0S3QVA6_THET7</name>
<dbReference type="PATRIC" id="fig|1298851.3.peg.1549"/>
<evidence type="ECO:0000259" key="1">
    <source>
        <dbReference type="Pfam" id="PF02350"/>
    </source>
</evidence>
<dbReference type="Gene3D" id="3.40.50.2000">
    <property type="entry name" value="Glycogen Phosphorylase B"/>
    <property type="match status" value="2"/>
</dbReference>
<dbReference type="RefSeq" id="WP_068550274.1">
    <property type="nucleotide sequence ID" value="NZ_AP013035.1"/>
</dbReference>
<dbReference type="STRING" id="1298851.TST_1474"/>
<organism evidence="2 3">
    <name type="scientific">Thermosulfidibacter takaii (strain DSM 17441 / JCM 13301 / NBRC 103674 / ABI70S6)</name>
    <dbReference type="NCBI Taxonomy" id="1298851"/>
    <lineage>
        <taxon>Bacteria</taxon>
        <taxon>Pseudomonadati</taxon>
        <taxon>Thermosulfidibacterota</taxon>
        <taxon>Thermosulfidibacteria</taxon>
        <taxon>Thermosulfidibacterales</taxon>
        <taxon>Thermosulfidibacteraceae</taxon>
    </lineage>
</organism>
<keyword evidence="2" id="KW-0413">Isomerase</keyword>
<dbReference type="CDD" id="cd03786">
    <property type="entry name" value="GTB_UDP-GlcNAc_2-Epimerase"/>
    <property type="match status" value="1"/>
</dbReference>
<dbReference type="Proteomes" id="UP000063234">
    <property type="component" value="Chromosome"/>
</dbReference>
<proteinExistence type="predicted"/>
<reference evidence="3" key="1">
    <citation type="journal article" date="2018" name="Science">
        <title>A primordial and reversible TCA cycle in a facultatively chemolithoautotrophic thermophile.</title>
        <authorList>
            <person name="Nunoura T."/>
            <person name="Chikaraishi Y."/>
            <person name="Izaki R."/>
            <person name="Suwa T."/>
            <person name="Sato T."/>
            <person name="Harada T."/>
            <person name="Mori K."/>
            <person name="Kato Y."/>
            <person name="Miyazaki M."/>
            <person name="Shimamura S."/>
            <person name="Yanagawa K."/>
            <person name="Shuto A."/>
            <person name="Ohkouchi N."/>
            <person name="Fujita N."/>
            <person name="Takaki Y."/>
            <person name="Atomi H."/>
            <person name="Takai K."/>
        </authorList>
    </citation>
    <scope>NUCLEOTIDE SEQUENCE [LARGE SCALE GENOMIC DNA]</scope>
    <source>
        <strain evidence="3">DSM 17441 / JCM 13301 / NBRC 103674 / ABI70S6</strain>
    </source>
</reference>
<dbReference type="OrthoDB" id="9803238at2"/>
<dbReference type="PANTHER" id="PTHR43174">
    <property type="entry name" value="UDP-N-ACETYLGLUCOSAMINE 2-EPIMERASE"/>
    <property type="match status" value="1"/>
</dbReference>
<dbReference type="SUPFAM" id="SSF53756">
    <property type="entry name" value="UDP-Glycosyltransferase/glycogen phosphorylase"/>
    <property type="match status" value="1"/>
</dbReference>
<accession>A0A0S3QVA6</accession>
<keyword evidence="3" id="KW-1185">Reference proteome</keyword>
<dbReference type="InterPro" id="IPR003331">
    <property type="entry name" value="UDP_GlcNAc_Epimerase_2_dom"/>
</dbReference>
<evidence type="ECO:0000313" key="3">
    <source>
        <dbReference type="Proteomes" id="UP000063234"/>
    </source>
</evidence>
<gene>
    <name evidence="2" type="primary">wecB</name>
    <name evidence="2" type="ORF">TST_1474</name>
</gene>
<dbReference type="NCBIfam" id="TIGR03568">
    <property type="entry name" value="NeuC_NnaA"/>
    <property type="match status" value="1"/>
</dbReference>
<dbReference type="GO" id="GO:0004553">
    <property type="term" value="F:hydrolase activity, hydrolyzing O-glycosyl compounds"/>
    <property type="evidence" value="ECO:0007669"/>
    <property type="project" value="InterPro"/>
</dbReference>
<dbReference type="Pfam" id="PF02350">
    <property type="entry name" value="Epimerase_2"/>
    <property type="match status" value="1"/>
</dbReference>
<evidence type="ECO:0000313" key="2">
    <source>
        <dbReference type="EMBL" id="BAT72260.1"/>
    </source>
</evidence>
<dbReference type="KEGG" id="ttk:TST_1474"/>
<protein>
    <submittedName>
        <fullName evidence="2">UDP-N-acetylglucosamine 2-epimerase</fullName>
        <ecNumber evidence="2">5.1.3.14</ecNumber>
    </submittedName>
</protein>
<sequence>MKKYKVCVFTGTRAEYGLLRTLLYEIKNQPEFELQIVASCMHLSPEFGLTYKEIEKDGFKIDERVEMLLSSDSPAGTVKSMGVGMIGFADALNRLKPDIVIVLGDRFEALAFALSAFILRIPIAHIHGGEVTEGALDDSMRHAITKLATFHFTSTDSYTKRVIQMGEHPDRVFTVGAMGIDNIKNLKLLSKEEIEKKLRIKFKKFNYLFTYHPPTFYKDRSEKELLALIEAIQLYHNDRNFLIIFTYANADPEGRRINHIIEDFVRNNPDVSVAFKNLGQLMYLSVMKYVDCVVGNSSSGIIEAPSLKVPTINIGKRQHGRIKAGSIIDVDDNVLNIIKALEKVHSTEFKKKIENISNPYGDGYASKRIVNILKRLLSEGKSLNDIKKFYDIDYTLEPTC</sequence>
<dbReference type="InterPro" id="IPR029767">
    <property type="entry name" value="WecB-like"/>
</dbReference>
<dbReference type="InterPro" id="IPR020004">
    <property type="entry name" value="UDP-GlcNAc_Epase"/>
</dbReference>
<dbReference type="EMBL" id="AP013035">
    <property type="protein sequence ID" value="BAT72260.1"/>
    <property type="molecule type" value="Genomic_DNA"/>
</dbReference>
<dbReference type="GO" id="GO:0008761">
    <property type="term" value="F:UDP-N-acetylglucosamine 2-epimerase activity"/>
    <property type="evidence" value="ECO:0007669"/>
    <property type="project" value="UniProtKB-EC"/>
</dbReference>